<reference evidence="3" key="1">
    <citation type="submission" date="2017-09" db="EMBL/GenBank/DDBJ databases">
        <title>FDA dAtabase for Regulatory Grade micrObial Sequences (FDA-ARGOS): Supporting development and validation of Infectious Disease Dx tests.</title>
        <authorList>
            <person name="Minogue T."/>
            <person name="Wolcott M."/>
            <person name="Wasieloski L."/>
            <person name="Aguilar W."/>
            <person name="Moore D."/>
            <person name="Tallon L."/>
            <person name="Sadzewicz L."/>
            <person name="Ott S."/>
            <person name="Zhao X."/>
            <person name="Nagaraj S."/>
            <person name="Vavikolanu K."/>
            <person name="Aluvathingal J."/>
            <person name="Nadendla S."/>
            <person name="Sichtig H."/>
        </authorList>
    </citation>
    <scope>NUCLEOTIDE SEQUENCE [LARGE SCALE GENOMIC DNA]</scope>
    <source>
        <strain evidence="3">FDAARGOS_394</strain>
    </source>
</reference>
<dbReference type="InterPro" id="IPR011990">
    <property type="entry name" value="TPR-like_helical_dom_sf"/>
</dbReference>
<dbReference type="Gene3D" id="1.25.40.10">
    <property type="entry name" value="Tetratricopeptide repeat domain"/>
    <property type="match status" value="1"/>
</dbReference>
<organism evidence="2 3">
    <name type="scientific">Comamonas terrigena</name>
    <dbReference type="NCBI Taxonomy" id="32013"/>
    <lineage>
        <taxon>Bacteria</taxon>
        <taxon>Pseudomonadati</taxon>
        <taxon>Pseudomonadota</taxon>
        <taxon>Betaproteobacteria</taxon>
        <taxon>Burkholderiales</taxon>
        <taxon>Comamonadaceae</taxon>
        <taxon>Comamonas</taxon>
    </lineage>
</organism>
<dbReference type="OrthoDB" id="5393896at2"/>
<keyword evidence="1" id="KW-1133">Transmembrane helix</keyword>
<dbReference type="GeneID" id="80800216"/>
<dbReference type="Proteomes" id="UP000220246">
    <property type="component" value="Unassembled WGS sequence"/>
</dbReference>
<dbReference type="EMBL" id="PDEA01000001">
    <property type="protein sequence ID" value="PEH90907.1"/>
    <property type="molecule type" value="Genomic_DNA"/>
</dbReference>
<protein>
    <recommendedName>
        <fullName evidence="4">HEAT repeat domain-containing protein</fullName>
    </recommendedName>
</protein>
<evidence type="ECO:0000256" key="1">
    <source>
        <dbReference type="SAM" id="Phobius"/>
    </source>
</evidence>
<dbReference type="RefSeq" id="WP_066540853.1">
    <property type="nucleotide sequence ID" value="NZ_DALZQJ010000005.1"/>
</dbReference>
<dbReference type="AlphaFoldDB" id="A0A2A7V082"/>
<keyword evidence="3" id="KW-1185">Reference proteome</keyword>
<keyword evidence="1" id="KW-0472">Membrane</keyword>
<comment type="caution">
    <text evidence="2">The sequence shown here is derived from an EMBL/GenBank/DDBJ whole genome shotgun (WGS) entry which is preliminary data.</text>
</comment>
<sequence>MANFKLAFVALLLEISSWTVSGFLTQSSDSALWGYLALHALASAVLAFSMLPLLLGKHTQPRWAVVGLIACFCFVIPVLGFVLAFLAVMTVRVYPSRDPTEDFSSVVLPEFDQHQHLPGTAQTSGIRSLLSNREAPTKLRFKALVTLSHVKGRIASPLLRDVLDDPSDDLRLLAYGMLDRMEQKLSRAIHEELQVLKEEASGPAALSPRGLVAAHRLSDLYWELLYQELASDDMHDFAVQESLRYCDMVLRQQPDEPPLVLRRGRLLHAMDRQQEAEQCYARALELGMPATQVIPYQAQIRYAQRDFVQVRSMMQGIAQHNALPKLRPVIDYWS</sequence>
<accession>A0A2A7V082</accession>
<evidence type="ECO:0000313" key="3">
    <source>
        <dbReference type="Proteomes" id="UP000220246"/>
    </source>
</evidence>
<evidence type="ECO:0000313" key="2">
    <source>
        <dbReference type="EMBL" id="PEH90907.1"/>
    </source>
</evidence>
<name>A0A2A7V082_COMTR</name>
<feature type="transmembrane region" description="Helical" evidence="1">
    <location>
        <begin position="63"/>
        <end position="89"/>
    </location>
</feature>
<proteinExistence type="predicted"/>
<keyword evidence="1" id="KW-0812">Transmembrane</keyword>
<dbReference type="SUPFAM" id="SSF48452">
    <property type="entry name" value="TPR-like"/>
    <property type="match status" value="1"/>
</dbReference>
<gene>
    <name evidence="2" type="ORF">CRM82_06375</name>
</gene>
<dbReference type="STRING" id="1219032.GCA_001515545_03397"/>
<evidence type="ECO:0008006" key="4">
    <source>
        <dbReference type="Google" id="ProtNLM"/>
    </source>
</evidence>
<feature type="transmembrane region" description="Helical" evidence="1">
    <location>
        <begin position="32"/>
        <end position="56"/>
    </location>
</feature>